<name>K0RFZ1_THAOC</name>
<comment type="caution">
    <text evidence="2">The sequence shown here is derived from an EMBL/GenBank/DDBJ whole genome shotgun (WGS) entry which is preliminary data.</text>
</comment>
<feature type="compositionally biased region" description="Basic and acidic residues" evidence="1">
    <location>
        <begin position="30"/>
        <end position="39"/>
    </location>
</feature>
<dbReference type="EMBL" id="AGNL01042089">
    <property type="protein sequence ID" value="EJK51174.1"/>
    <property type="molecule type" value="Genomic_DNA"/>
</dbReference>
<accession>K0RFZ1</accession>
<gene>
    <name evidence="2" type="ORF">THAOC_29677</name>
</gene>
<keyword evidence="3" id="KW-1185">Reference proteome</keyword>
<sequence length="133" mass="14875">MRRGRAMTMFQAPGAAAAACGRRVAQGPRESGDCADVGRRAGNHPTASADRFRRTDRAAQQSECDFSDKQSVNRCYPTHRGKGRHDVPQSLIDRCHSVAAKARAVREWRVLTSEQQKQRKESLAAKQRRRARS</sequence>
<dbReference type="PROSITE" id="PS51257">
    <property type="entry name" value="PROKAR_LIPOPROTEIN"/>
    <property type="match status" value="1"/>
</dbReference>
<dbReference type="Proteomes" id="UP000266841">
    <property type="component" value="Unassembled WGS sequence"/>
</dbReference>
<feature type="region of interest" description="Disordered" evidence="1">
    <location>
        <begin position="23"/>
        <end position="64"/>
    </location>
</feature>
<dbReference type="AlphaFoldDB" id="K0RFZ1"/>
<evidence type="ECO:0000313" key="2">
    <source>
        <dbReference type="EMBL" id="EJK51174.1"/>
    </source>
</evidence>
<evidence type="ECO:0000313" key="3">
    <source>
        <dbReference type="Proteomes" id="UP000266841"/>
    </source>
</evidence>
<proteinExistence type="predicted"/>
<reference evidence="2 3" key="1">
    <citation type="journal article" date="2012" name="Genome Biol.">
        <title>Genome and low-iron response of an oceanic diatom adapted to chronic iron limitation.</title>
        <authorList>
            <person name="Lommer M."/>
            <person name="Specht M."/>
            <person name="Roy A.S."/>
            <person name="Kraemer L."/>
            <person name="Andreson R."/>
            <person name="Gutowska M.A."/>
            <person name="Wolf J."/>
            <person name="Bergner S.V."/>
            <person name="Schilhabel M.B."/>
            <person name="Klostermeier U.C."/>
            <person name="Beiko R.G."/>
            <person name="Rosenstiel P."/>
            <person name="Hippler M."/>
            <person name="Laroche J."/>
        </authorList>
    </citation>
    <scope>NUCLEOTIDE SEQUENCE [LARGE SCALE GENOMIC DNA]</scope>
    <source>
        <strain evidence="2 3">CCMP1005</strain>
    </source>
</reference>
<feature type="non-terminal residue" evidence="2">
    <location>
        <position position="133"/>
    </location>
</feature>
<protein>
    <submittedName>
        <fullName evidence="2">Uncharacterized protein</fullName>
    </submittedName>
</protein>
<organism evidence="2 3">
    <name type="scientific">Thalassiosira oceanica</name>
    <name type="common">Marine diatom</name>
    <dbReference type="NCBI Taxonomy" id="159749"/>
    <lineage>
        <taxon>Eukaryota</taxon>
        <taxon>Sar</taxon>
        <taxon>Stramenopiles</taxon>
        <taxon>Ochrophyta</taxon>
        <taxon>Bacillariophyta</taxon>
        <taxon>Coscinodiscophyceae</taxon>
        <taxon>Thalassiosirophycidae</taxon>
        <taxon>Thalassiosirales</taxon>
        <taxon>Thalassiosiraceae</taxon>
        <taxon>Thalassiosira</taxon>
    </lineage>
</organism>
<feature type="region of interest" description="Disordered" evidence="1">
    <location>
        <begin position="111"/>
        <end position="133"/>
    </location>
</feature>
<evidence type="ECO:0000256" key="1">
    <source>
        <dbReference type="SAM" id="MobiDB-lite"/>
    </source>
</evidence>